<dbReference type="Gene3D" id="2.10.70.10">
    <property type="entry name" value="Complement Module, domain 1"/>
    <property type="match status" value="1"/>
</dbReference>
<dbReference type="RefSeq" id="XP_052745284.1">
    <property type="nucleotide sequence ID" value="XM_052889324.1"/>
</dbReference>
<dbReference type="Pfam" id="PF00084">
    <property type="entry name" value="Sushi"/>
    <property type="match status" value="1"/>
</dbReference>
<dbReference type="InterPro" id="IPR000436">
    <property type="entry name" value="Sushi_SCR_CCP_dom"/>
</dbReference>
<dbReference type="SMART" id="SM00032">
    <property type="entry name" value="CCP"/>
    <property type="match status" value="1"/>
</dbReference>
<keyword evidence="5" id="KW-1185">Reference proteome</keyword>
<dbReference type="CDD" id="cd00033">
    <property type="entry name" value="CCP"/>
    <property type="match status" value="1"/>
</dbReference>
<keyword evidence="2" id="KW-0768">Sushi</keyword>
<dbReference type="PROSITE" id="PS50923">
    <property type="entry name" value="SUSHI"/>
    <property type="match status" value="1"/>
</dbReference>
<evidence type="ECO:0000313" key="6">
    <source>
        <dbReference type="RefSeq" id="XP_052745284.1"/>
    </source>
</evidence>
<organism evidence="5 6">
    <name type="scientific">Bicyclus anynana</name>
    <name type="common">Squinting bush brown butterfly</name>
    <dbReference type="NCBI Taxonomy" id="110368"/>
    <lineage>
        <taxon>Eukaryota</taxon>
        <taxon>Metazoa</taxon>
        <taxon>Ecdysozoa</taxon>
        <taxon>Arthropoda</taxon>
        <taxon>Hexapoda</taxon>
        <taxon>Insecta</taxon>
        <taxon>Pterygota</taxon>
        <taxon>Neoptera</taxon>
        <taxon>Endopterygota</taxon>
        <taxon>Lepidoptera</taxon>
        <taxon>Glossata</taxon>
        <taxon>Ditrysia</taxon>
        <taxon>Papilionoidea</taxon>
        <taxon>Nymphalidae</taxon>
        <taxon>Satyrinae</taxon>
        <taxon>Satyrini</taxon>
        <taxon>Mycalesina</taxon>
        <taxon>Bicyclus</taxon>
    </lineage>
</organism>
<feature type="compositionally biased region" description="Low complexity" evidence="3">
    <location>
        <begin position="31"/>
        <end position="47"/>
    </location>
</feature>
<evidence type="ECO:0000259" key="4">
    <source>
        <dbReference type="PROSITE" id="PS50923"/>
    </source>
</evidence>
<evidence type="ECO:0000256" key="3">
    <source>
        <dbReference type="SAM" id="MobiDB-lite"/>
    </source>
</evidence>
<comment type="caution">
    <text evidence="2">Lacks conserved residue(s) required for the propagation of feature annotation.</text>
</comment>
<feature type="region of interest" description="Disordered" evidence="3">
    <location>
        <begin position="20"/>
        <end position="54"/>
    </location>
</feature>
<keyword evidence="1" id="KW-1015">Disulfide bond</keyword>
<evidence type="ECO:0000313" key="5">
    <source>
        <dbReference type="Proteomes" id="UP001652582"/>
    </source>
</evidence>
<evidence type="ECO:0000256" key="2">
    <source>
        <dbReference type="PROSITE-ProRule" id="PRU00302"/>
    </source>
</evidence>
<proteinExistence type="predicted"/>
<dbReference type="Proteomes" id="UP001652582">
    <property type="component" value="Chromosome 25"/>
</dbReference>
<accession>A0ABM3M2N9</accession>
<protein>
    <submittedName>
        <fullName evidence="6">Uncharacterized protein LOC128199485</fullName>
    </submittedName>
</protein>
<feature type="domain" description="Sushi" evidence="4">
    <location>
        <begin position="77"/>
        <end position="129"/>
    </location>
</feature>
<sequence length="194" mass="20917">MLITIACRTVPGRASCPRWSTGGCKRAGPRSSGSSACSGTSWSATGTPRARTASGTRPCRSASVSYYCYCRMSYRPRPCLMPTLEHGRVQARRSTLIRFKCLQRYELVGNRYATCKDGQWDAPVPVCVRELLLLLPHVVPSQAVPHAHAGARAGASAPVHAHPVQVPAAVRAGRQPVRHVQGRPVGRARAGLRP</sequence>
<dbReference type="SUPFAM" id="SSF57535">
    <property type="entry name" value="Complement control module/SCR domain"/>
    <property type="match status" value="1"/>
</dbReference>
<reference evidence="6" key="1">
    <citation type="submission" date="2025-08" db="UniProtKB">
        <authorList>
            <consortium name="RefSeq"/>
        </authorList>
    </citation>
    <scope>IDENTIFICATION</scope>
</reference>
<dbReference type="InterPro" id="IPR035976">
    <property type="entry name" value="Sushi/SCR/CCP_sf"/>
</dbReference>
<gene>
    <name evidence="6" type="primary">LOC128199485</name>
</gene>
<dbReference type="GeneID" id="128199485"/>
<name>A0ABM3M2N9_BICAN</name>
<evidence type="ECO:0000256" key="1">
    <source>
        <dbReference type="ARBA" id="ARBA00023157"/>
    </source>
</evidence>